<evidence type="ECO:0000313" key="3">
    <source>
        <dbReference type="Proteomes" id="UP000518752"/>
    </source>
</evidence>
<feature type="compositionally biased region" description="Acidic residues" evidence="1">
    <location>
        <begin position="107"/>
        <end position="116"/>
    </location>
</feature>
<feature type="compositionally biased region" description="Basic and acidic residues" evidence="1">
    <location>
        <begin position="96"/>
        <end position="106"/>
    </location>
</feature>
<evidence type="ECO:0000313" key="2">
    <source>
        <dbReference type="EMBL" id="KAF5383972.1"/>
    </source>
</evidence>
<keyword evidence="3" id="KW-1185">Reference proteome</keyword>
<sequence>MLTTSCRSLGLARNSDFDNRTTPTMAQIQQIREVLHLPKEDFPLVWCRDEFRRSGDRILFLSNELLSFRILLVLLLLINDVFSGPKTSCQNQKPRPNHEHENKTTVDPDESNDDVGDGPFPVEFRKNGSLAVASAHVLIPSSAPLQANHVTPMLAGLCLCSLHILARNGELKENASENVTHILFMLRLRLKNAQIITFRLLGRLGINNLREED</sequence>
<dbReference type="Proteomes" id="UP000518752">
    <property type="component" value="Unassembled WGS sequence"/>
</dbReference>
<accession>A0A8H5HIQ6</accession>
<comment type="caution">
    <text evidence="2">The sequence shown here is derived from an EMBL/GenBank/DDBJ whole genome shotgun (WGS) entry which is preliminary data.</text>
</comment>
<reference evidence="2 3" key="1">
    <citation type="journal article" date="2020" name="ISME J.">
        <title>Uncovering the hidden diversity of litter-decomposition mechanisms in mushroom-forming fungi.</title>
        <authorList>
            <person name="Floudas D."/>
            <person name="Bentzer J."/>
            <person name="Ahren D."/>
            <person name="Johansson T."/>
            <person name="Persson P."/>
            <person name="Tunlid A."/>
        </authorList>
    </citation>
    <scope>NUCLEOTIDE SEQUENCE [LARGE SCALE GENOMIC DNA]</scope>
    <source>
        <strain evidence="2 3">CBS 406.79</strain>
    </source>
</reference>
<proteinExistence type="predicted"/>
<dbReference type="EMBL" id="JAACJN010000045">
    <property type="protein sequence ID" value="KAF5383972.1"/>
    <property type="molecule type" value="Genomic_DNA"/>
</dbReference>
<gene>
    <name evidence="2" type="ORF">D9757_006935</name>
</gene>
<dbReference type="AlphaFoldDB" id="A0A8H5HIQ6"/>
<evidence type="ECO:0000256" key="1">
    <source>
        <dbReference type="SAM" id="MobiDB-lite"/>
    </source>
</evidence>
<name>A0A8H5HIQ6_9AGAR</name>
<feature type="region of interest" description="Disordered" evidence="1">
    <location>
        <begin position="87"/>
        <end position="118"/>
    </location>
</feature>
<protein>
    <submittedName>
        <fullName evidence="2">Uncharacterized protein</fullName>
    </submittedName>
</protein>
<organism evidence="2 3">
    <name type="scientific">Collybiopsis confluens</name>
    <dbReference type="NCBI Taxonomy" id="2823264"/>
    <lineage>
        <taxon>Eukaryota</taxon>
        <taxon>Fungi</taxon>
        <taxon>Dikarya</taxon>
        <taxon>Basidiomycota</taxon>
        <taxon>Agaricomycotina</taxon>
        <taxon>Agaricomycetes</taxon>
        <taxon>Agaricomycetidae</taxon>
        <taxon>Agaricales</taxon>
        <taxon>Marasmiineae</taxon>
        <taxon>Omphalotaceae</taxon>
        <taxon>Collybiopsis</taxon>
    </lineage>
</organism>